<evidence type="ECO:0000313" key="6">
    <source>
        <dbReference type="EMBL" id="MBP3953823.1"/>
    </source>
</evidence>
<dbReference type="CDD" id="cd01076">
    <property type="entry name" value="NAD_bind_1_Glu_DH"/>
    <property type="match status" value="1"/>
</dbReference>
<protein>
    <recommendedName>
        <fullName evidence="3">Glutamate dehydrogenase</fullName>
    </recommendedName>
</protein>
<dbReference type="InterPro" id="IPR006095">
    <property type="entry name" value="Glu/Leu/Phe/Val/Trp_DH"/>
</dbReference>
<dbReference type="Gene3D" id="3.40.50.10860">
    <property type="entry name" value="Leucine Dehydrogenase, chain A, domain 1"/>
    <property type="match status" value="1"/>
</dbReference>
<sequence length="427" mass="46378">MPPGNPASNPFISSPTYLMACQQLRNVARAIQLDSGVAERLMLPKRSQIVSVPVRMEDGRTEVFVGYRVQHSLTSGPSKGGLRYAKNVDLGEVAALAMWMSWKCGIMNLPYGGAKGGIAVDPAELRGGEKERLTRRFTDEIQNIIGPRVDVMAPDMGTDEQTMAWIYDTYSMKVGYACPEIVTGKPVELGGCVGRKEATGRGVVYCISEAFDELNIKSEGATAVVQGFGNVGSVTCDELVKIGTKVVAIGDRYGSIRNDRGINIARLNEYVSRNERKTIVGFPEAEAIPDAELLITPCTVLVPAAMERVITAENAGKLKCRVLAEGANGPTDPEADAILANTDVFVIPDILCNAGGVTVSYFEWVQDLAQFMWDEEEVNAQLKKLMLGAFKRVRDEAKGRKIGNRLAALSLGVQKVAREKNKRGLYP</sequence>
<dbReference type="SMART" id="SM00839">
    <property type="entry name" value="ELFV_dehydrog"/>
    <property type="match status" value="1"/>
</dbReference>
<comment type="similarity">
    <text evidence="1 3 4">Belongs to the Glu/Leu/Phe/Val dehydrogenases family.</text>
</comment>
<dbReference type="SUPFAM" id="SSF51735">
    <property type="entry name" value="NAD(P)-binding Rossmann-fold domains"/>
    <property type="match status" value="1"/>
</dbReference>
<proteinExistence type="inferred from homology"/>
<dbReference type="RefSeq" id="WP_210661694.1">
    <property type="nucleotide sequence ID" value="NZ_JAGKQQ010000001.1"/>
</dbReference>
<dbReference type="Pfam" id="PF00208">
    <property type="entry name" value="ELFV_dehydrog"/>
    <property type="match status" value="1"/>
</dbReference>
<gene>
    <name evidence="6" type="ORF">J8F10_00725</name>
</gene>
<comment type="caution">
    <text evidence="6">The sequence shown here is derived from an EMBL/GenBank/DDBJ whole genome shotgun (WGS) entry which is preliminary data.</text>
</comment>
<dbReference type="PANTHER" id="PTHR11606">
    <property type="entry name" value="GLUTAMATE DEHYDROGENASE"/>
    <property type="match status" value="1"/>
</dbReference>
<evidence type="ECO:0000256" key="4">
    <source>
        <dbReference type="RuleBase" id="RU004417"/>
    </source>
</evidence>
<dbReference type="PROSITE" id="PS00074">
    <property type="entry name" value="GLFV_DEHYDROGENASE"/>
    <property type="match status" value="1"/>
</dbReference>
<dbReference type="PIRSF" id="PIRSF000185">
    <property type="entry name" value="Glu_DH"/>
    <property type="match status" value="1"/>
</dbReference>
<dbReference type="InterPro" id="IPR033524">
    <property type="entry name" value="Glu/Leu/Phe/Val_DH_AS"/>
</dbReference>
<dbReference type="InterPro" id="IPR006096">
    <property type="entry name" value="Glu/Leu/Phe/Val/Trp_DH_C"/>
</dbReference>
<evidence type="ECO:0000256" key="1">
    <source>
        <dbReference type="ARBA" id="ARBA00006382"/>
    </source>
</evidence>
<keyword evidence="7" id="KW-1185">Reference proteome</keyword>
<dbReference type="SUPFAM" id="SSF53223">
    <property type="entry name" value="Aminoacid dehydrogenase-like, N-terminal domain"/>
    <property type="match status" value="1"/>
</dbReference>
<accession>A0ABS5BJE0</accession>
<dbReference type="Pfam" id="PF02812">
    <property type="entry name" value="ELFV_dehydrog_N"/>
    <property type="match status" value="1"/>
</dbReference>
<name>A0ABS5BJE0_9BACT</name>
<dbReference type="EMBL" id="JAGKQQ010000001">
    <property type="protein sequence ID" value="MBP3953823.1"/>
    <property type="molecule type" value="Genomic_DNA"/>
</dbReference>
<organism evidence="6 7">
    <name type="scientific">Gemmata palustris</name>
    <dbReference type="NCBI Taxonomy" id="2822762"/>
    <lineage>
        <taxon>Bacteria</taxon>
        <taxon>Pseudomonadati</taxon>
        <taxon>Planctomycetota</taxon>
        <taxon>Planctomycetia</taxon>
        <taxon>Gemmatales</taxon>
        <taxon>Gemmataceae</taxon>
        <taxon>Gemmata</taxon>
    </lineage>
</organism>
<dbReference type="InterPro" id="IPR046346">
    <property type="entry name" value="Aminoacid_DH-like_N_sf"/>
</dbReference>
<evidence type="ECO:0000313" key="7">
    <source>
        <dbReference type="Proteomes" id="UP000676565"/>
    </source>
</evidence>
<feature type="domain" description="Glutamate/phenylalanine/leucine/valine/L-tryptophan dehydrogenase C-terminal" evidence="5">
    <location>
        <begin position="192"/>
        <end position="424"/>
    </location>
</feature>
<dbReference type="PANTHER" id="PTHR11606:SF13">
    <property type="entry name" value="GLUTAMATE DEHYDROGENASE 1, MITOCHONDRIAL"/>
    <property type="match status" value="1"/>
</dbReference>
<dbReference type="PRINTS" id="PR00082">
    <property type="entry name" value="GLFDHDRGNASE"/>
</dbReference>
<keyword evidence="2 3" id="KW-0560">Oxidoreductase</keyword>
<evidence type="ECO:0000256" key="2">
    <source>
        <dbReference type="ARBA" id="ARBA00023002"/>
    </source>
</evidence>
<dbReference type="InterPro" id="IPR014362">
    <property type="entry name" value="Glu_DH"/>
</dbReference>
<dbReference type="InterPro" id="IPR033922">
    <property type="entry name" value="NAD_bind_Glu_DH"/>
</dbReference>
<dbReference type="InterPro" id="IPR006097">
    <property type="entry name" value="Glu/Leu/Phe/Val/Trp_DH_dimer"/>
</dbReference>
<evidence type="ECO:0000256" key="3">
    <source>
        <dbReference type="PIRNR" id="PIRNR000185"/>
    </source>
</evidence>
<dbReference type="InterPro" id="IPR036291">
    <property type="entry name" value="NAD(P)-bd_dom_sf"/>
</dbReference>
<evidence type="ECO:0000259" key="5">
    <source>
        <dbReference type="SMART" id="SM00839"/>
    </source>
</evidence>
<dbReference type="Gene3D" id="3.40.50.720">
    <property type="entry name" value="NAD(P)-binding Rossmann-like Domain"/>
    <property type="match status" value="1"/>
</dbReference>
<reference evidence="6 7" key="1">
    <citation type="submission" date="2021-04" db="EMBL/GenBank/DDBJ databases">
        <authorList>
            <person name="Ivanova A."/>
        </authorList>
    </citation>
    <scope>NUCLEOTIDE SEQUENCE [LARGE SCALE GENOMIC DNA]</scope>
    <source>
        <strain evidence="6 7">G18</strain>
    </source>
</reference>
<dbReference type="Proteomes" id="UP000676565">
    <property type="component" value="Unassembled WGS sequence"/>
</dbReference>